<accession>A0A0C2SM08</accession>
<feature type="transmembrane region" description="Helical" evidence="1">
    <location>
        <begin position="49"/>
        <end position="70"/>
    </location>
</feature>
<keyword evidence="3" id="KW-1185">Reference proteome</keyword>
<keyword evidence="1" id="KW-0812">Transmembrane</keyword>
<evidence type="ECO:0000256" key="1">
    <source>
        <dbReference type="SAM" id="Phobius"/>
    </source>
</evidence>
<proteinExistence type="predicted"/>
<dbReference type="AlphaFoldDB" id="A0A0C2SM08"/>
<dbReference type="EMBL" id="KN818251">
    <property type="protein sequence ID" value="KIL64235.1"/>
    <property type="molecule type" value="Genomic_DNA"/>
</dbReference>
<sequence>MHNQALHLSPSIITRQLQTSEYYAIHAPSMAVLVDVSMGHFNACHCVKMLLLILVIVAACAVPSVFLSMFSHHIESWLQSVVQETEVLSIMFYYPKCKLGFV</sequence>
<protein>
    <submittedName>
        <fullName evidence="2">Uncharacterized protein</fullName>
    </submittedName>
</protein>
<name>A0A0C2SM08_AMAMK</name>
<evidence type="ECO:0000313" key="2">
    <source>
        <dbReference type="EMBL" id="KIL64235.1"/>
    </source>
</evidence>
<keyword evidence="1" id="KW-1133">Transmembrane helix</keyword>
<reference evidence="2 3" key="1">
    <citation type="submission" date="2014-04" db="EMBL/GenBank/DDBJ databases">
        <title>Evolutionary Origins and Diversification of the Mycorrhizal Mutualists.</title>
        <authorList>
            <consortium name="DOE Joint Genome Institute"/>
            <consortium name="Mycorrhizal Genomics Consortium"/>
            <person name="Kohler A."/>
            <person name="Kuo A."/>
            <person name="Nagy L.G."/>
            <person name="Floudas D."/>
            <person name="Copeland A."/>
            <person name="Barry K.W."/>
            <person name="Cichocki N."/>
            <person name="Veneault-Fourrey C."/>
            <person name="LaButti K."/>
            <person name="Lindquist E.A."/>
            <person name="Lipzen A."/>
            <person name="Lundell T."/>
            <person name="Morin E."/>
            <person name="Murat C."/>
            <person name="Riley R."/>
            <person name="Ohm R."/>
            <person name="Sun H."/>
            <person name="Tunlid A."/>
            <person name="Henrissat B."/>
            <person name="Grigoriev I.V."/>
            <person name="Hibbett D.S."/>
            <person name="Martin F."/>
        </authorList>
    </citation>
    <scope>NUCLEOTIDE SEQUENCE [LARGE SCALE GENOMIC DNA]</scope>
    <source>
        <strain evidence="2 3">Koide BX008</strain>
    </source>
</reference>
<keyword evidence="1" id="KW-0472">Membrane</keyword>
<dbReference type="InParanoid" id="A0A0C2SM08"/>
<evidence type="ECO:0000313" key="3">
    <source>
        <dbReference type="Proteomes" id="UP000054549"/>
    </source>
</evidence>
<dbReference type="Proteomes" id="UP000054549">
    <property type="component" value="Unassembled WGS sequence"/>
</dbReference>
<gene>
    <name evidence="2" type="ORF">M378DRAFT_630140</name>
</gene>
<dbReference type="HOGENOM" id="CLU_2276773_0_0_1"/>
<organism evidence="2 3">
    <name type="scientific">Amanita muscaria (strain Koide BX008)</name>
    <dbReference type="NCBI Taxonomy" id="946122"/>
    <lineage>
        <taxon>Eukaryota</taxon>
        <taxon>Fungi</taxon>
        <taxon>Dikarya</taxon>
        <taxon>Basidiomycota</taxon>
        <taxon>Agaricomycotina</taxon>
        <taxon>Agaricomycetes</taxon>
        <taxon>Agaricomycetidae</taxon>
        <taxon>Agaricales</taxon>
        <taxon>Pluteineae</taxon>
        <taxon>Amanitaceae</taxon>
        <taxon>Amanita</taxon>
    </lineage>
</organism>